<keyword evidence="7 11" id="KW-0472">Membrane</keyword>
<evidence type="ECO:0000256" key="11">
    <source>
        <dbReference type="RuleBase" id="RU368005"/>
    </source>
</evidence>
<dbReference type="Proteomes" id="UP000800040">
    <property type="component" value="Unassembled WGS sequence"/>
</dbReference>
<protein>
    <recommendedName>
        <fullName evidence="10 11">Cytochrome b mRNA-processing protein 4</fullName>
    </recommendedName>
</protein>
<evidence type="ECO:0000256" key="7">
    <source>
        <dbReference type="ARBA" id="ARBA00023136"/>
    </source>
</evidence>
<dbReference type="GO" id="GO:0034551">
    <property type="term" value="P:mitochondrial respiratory chain complex III assembly"/>
    <property type="evidence" value="ECO:0007669"/>
    <property type="project" value="TreeGrafter"/>
</dbReference>
<keyword evidence="4 11" id="KW-0999">Mitochondrion inner membrane</keyword>
<evidence type="ECO:0000256" key="12">
    <source>
        <dbReference type="SAM" id="MobiDB-lite"/>
    </source>
</evidence>
<dbReference type="EMBL" id="ML975399">
    <property type="protein sequence ID" value="KAF1830369.1"/>
    <property type="molecule type" value="Genomic_DNA"/>
</dbReference>
<keyword evidence="14" id="KW-1185">Reference proteome</keyword>
<keyword evidence="6 11" id="KW-0496">Mitochondrion</keyword>
<evidence type="ECO:0000256" key="5">
    <source>
        <dbReference type="ARBA" id="ARBA00022989"/>
    </source>
</evidence>
<dbReference type="PANTHER" id="PTHR28202">
    <property type="entry name" value="ASSEMBLY FACTOR CBP4"/>
    <property type="match status" value="1"/>
</dbReference>
<dbReference type="InterPro" id="IPR012420">
    <property type="entry name" value="Cbp4"/>
</dbReference>
<comment type="subcellular location">
    <subcellularLocation>
        <location evidence="1 11">Mitochondrion inner membrane</location>
        <topology evidence="1 11">Single-pass membrane protein</topology>
    </subcellularLocation>
</comment>
<dbReference type="OrthoDB" id="5576752at2759"/>
<organism evidence="13 14">
    <name type="scientific">Decorospora gaudefroyi</name>
    <dbReference type="NCBI Taxonomy" id="184978"/>
    <lineage>
        <taxon>Eukaryota</taxon>
        <taxon>Fungi</taxon>
        <taxon>Dikarya</taxon>
        <taxon>Ascomycota</taxon>
        <taxon>Pezizomycotina</taxon>
        <taxon>Dothideomycetes</taxon>
        <taxon>Pleosporomycetidae</taxon>
        <taxon>Pleosporales</taxon>
        <taxon>Pleosporineae</taxon>
        <taxon>Pleosporaceae</taxon>
        <taxon>Decorospora</taxon>
    </lineage>
</organism>
<name>A0A6A5K0E2_9PLEO</name>
<evidence type="ECO:0000256" key="6">
    <source>
        <dbReference type="ARBA" id="ARBA00023128"/>
    </source>
</evidence>
<evidence type="ECO:0000256" key="9">
    <source>
        <dbReference type="ARBA" id="ARBA00025413"/>
    </source>
</evidence>
<evidence type="ECO:0000256" key="1">
    <source>
        <dbReference type="ARBA" id="ARBA00004434"/>
    </source>
</evidence>
<evidence type="ECO:0000313" key="13">
    <source>
        <dbReference type="EMBL" id="KAF1830369.1"/>
    </source>
</evidence>
<dbReference type="GO" id="GO:0005743">
    <property type="term" value="C:mitochondrial inner membrane"/>
    <property type="evidence" value="ECO:0007669"/>
    <property type="project" value="UniProtKB-SubCell"/>
</dbReference>
<comment type="similarity">
    <text evidence="2 11">Belongs to the CBP4 family.</text>
</comment>
<keyword evidence="5 11" id="KW-1133">Transmembrane helix</keyword>
<feature type="transmembrane region" description="Helical" evidence="11">
    <location>
        <begin position="6"/>
        <end position="30"/>
    </location>
</feature>
<dbReference type="Pfam" id="PF07960">
    <property type="entry name" value="CBP4"/>
    <property type="match status" value="1"/>
</dbReference>
<proteinExistence type="inferred from homology"/>
<evidence type="ECO:0000256" key="4">
    <source>
        <dbReference type="ARBA" id="ARBA00022792"/>
    </source>
</evidence>
<evidence type="ECO:0000256" key="8">
    <source>
        <dbReference type="ARBA" id="ARBA00023186"/>
    </source>
</evidence>
<evidence type="ECO:0000256" key="10">
    <source>
        <dbReference type="ARBA" id="ARBA00031521"/>
    </source>
</evidence>
<keyword evidence="8 11" id="KW-0143">Chaperone</keyword>
<evidence type="ECO:0000313" key="14">
    <source>
        <dbReference type="Proteomes" id="UP000800040"/>
    </source>
</evidence>
<dbReference type="PANTHER" id="PTHR28202:SF1">
    <property type="entry name" value="ASSEMBLY FACTOR CBP4"/>
    <property type="match status" value="1"/>
</dbReference>
<feature type="region of interest" description="Disordered" evidence="12">
    <location>
        <begin position="87"/>
        <end position="119"/>
    </location>
</feature>
<dbReference type="AlphaFoldDB" id="A0A6A5K0E2"/>
<sequence>MPSPRAWTWIKASAAGLGMCIGGPALVMYVSPTEEELFKRYNPELQKKSLANRYQRQKDFDDFVCGLKEASKSDKPIWTVQKEMAAKRAEEDRERRRQEYDAHQAEVRRKQAEVRESAQ</sequence>
<gene>
    <name evidence="13" type="ORF">BDW02DRAFT_601760</name>
</gene>
<keyword evidence="3 11" id="KW-0812">Transmembrane</keyword>
<reference evidence="13" key="1">
    <citation type="submission" date="2020-01" db="EMBL/GenBank/DDBJ databases">
        <authorList>
            <consortium name="DOE Joint Genome Institute"/>
            <person name="Haridas S."/>
            <person name="Albert R."/>
            <person name="Binder M."/>
            <person name="Bloem J."/>
            <person name="Labutti K."/>
            <person name="Salamov A."/>
            <person name="Andreopoulos B."/>
            <person name="Baker S.E."/>
            <person name="Barry K."/>
            <person name="Bills G."/>
            <person name="Bluhm B.H."/>
            <person name="Cannon C."/>
            <person name="Castanera R."/>
            <person name="Culley D.E."/>
            <person name="Daum C."/>
            <person name="Ezra D."/>
            <person name="Gonzalez J.B."/>
            <person name="Henrissat B."/>
            <person name="Kuo A."/>
            <person name="Liang C."/>
            <person name="Lipzen A."/>
            <person name="Lutzoni F."/>
            <person name="Magnuson J."/>
            <person name="Mondo S."/>
            <person name="Nolan M."/>
            <person name="Ohm R."/>
            <person name="Pangilinan J."/>
            <person name="Park H.-J."/>
            <person name="Ramirez L."/>
            <person name="Alfaro M."/>
            <person name="Sun H."/>
            <person name="Tritt A."/>
            <person name="Yoshinaga Y."/>
            <person name="Zwiers L.-H."/>
            <person name="Turgeon B.G."/>
            <person name="Goodwin S.B."/>
            <person name="Spatafora J.W."/>
            <person name="Crous P.W."/>
            <person name="Grigoriev I.V."/>
        </authorList>
    </citation>
    <scope>NUCLEOTIDE SEQUENCE</scope>
    <source>
        <strain evidence="13">P77</strain>
    </source>
</reference>
<evidence type="ECO:0000256" key="2">
    <source>
        <dbReference type="ARBA" id="ARBA00006780"/>
    </source>
</evidence>
<comment type="function">
    <text evidence="9 11">Essential for the assembly of ubiquinol-cytochrome c reductase. It has a direct effect on the correct occurrence of the Rieske protein, core 4, core 5 and apocytochrome b.</text>
</comment>
<evidence type="ECO:0000256" key="3">
    <source>
        <dbReference type="ARBA" id="ARBA00022692"/>
    </source>
</evidence>
<accession>A0A6A5K0E2</accession>